<gene>
    <name evidence="8" type="ORF">Bcop_1721</name>
</gene>
<dbReference type="Proteomes" id="UP000018439">
    <property type="component" value="Chromosome"/>
</dbReference>
<dbReference type="CDD" id="cd00156">
    <property type="entry name" value="REC"/>
    <property type="match status" value="1"/>
</dbReference>
<dbReference type="SUPFAM" id="SSF46689">
    <property type="entry name" value="Homeodomain-like"/>
    <property type="match status" value="1"/>
</dbReference>
<dbReference type="GO" id="GO:0000160">
    <property type="term" value="P:phosphorelay signal transduction system"/>
    <property type="evidence" value="ECO:0007669"/>
    <property type="project" value="InterPro"/>
</dbReference>
<dbReference type="CDD" id="cd00009">
    <property type="entry name" value="AAA"/>
    <property type="match status" value="1"/>
</dbReference>
<organism evidence="8 9">
    <name type="scientific">Bacteroides coprosuis DSM 18011</name>
    <dbReference type="NCBI Taxonomy" id="679937"/>
    <lineage>
        <taxon>Bacteria</taxon>
        <taxon>Pseudomonadati</taxon>
        <taxon>Bacteroidota</taxon>
        <taxon>Bacteroidia</taxon>
        <taxon>Bacteroidales</taxon>
        <taxon>Bacteroidaceae</taxon>
        <taxon>Bacteroides</taxon>
    </lineage>
</organism>
<dbReference type="Pfam" id="PF00158">
    <property type="entry name" value="Sigma54_activat"/>
    <property type="match status" value="1"/>
</dbReference>
<evidence type="ECO:0000256" key="4">
    <source>
        <dbReference type="ARBA" id="ARBA00023163"/>
    </source>
</evidence>
<dbReference type="InterPro" id="IPR025944">
    <property type="entry name" value="Sigma_54_int_dom_CS"/>
</dbReference>
<evidence type="ECO:0000259" key="7">
    <source>
        <dbReference type="PROSITE" id="PS50110"/>
    </source>
</evidence>
<proteinExistence type="predicted"/>
<dbReference type="PROSITE" id="PS00688">
    <property type="entry name" value="SIGMA54_INTERACT_3"/>
    <property type="match status" value="1"/>
</dbReference>
<evidence type="ECO:0000256" key="2">
    <source>
        <dbReference type="ARBA" id="ARBA00022840"/>
    </source>
</evidence>
<dbReference type="PROSITE" id="PS50045">
    <property type="entry name" value="SIGMA54_INTERACT_4"/>
    <property type="match status" value="1"/>
</dbReference>
<dbReference type="Gene3D" id="1.10.10.60">
    <property type="entry name" value="Homeodomain-like"/>
    <property type="match status" value="1"/>
</dbReference>
<protein>
    <submittedName>
        <fullName evidence="8">Two component, sigma54 specific, transcriptional regulator, Fis family</fullName>
    </submittedName>
</protein>
<evidence type="ECO:0000256" key="3">
    <source>
        <dbReference type="ARBA" id="ARBA00023015"/>
    </source>
</evidence>
<dbReference type="SUPFAM" id="SSF52540">
    <property type="entry name" value="P-loop containing nucleoside triphosphate hydrolases"/>
    <property type="match status" value="1"/>
</dbReference>
<dbReference type="SUPFAM" id="SSF52172">
    <property type="entry name" value="CheY-like"/>
    <property type="match status" value="1"/>
</dbReference>
<keyword evidence="5" id="KW-0597">Phosphoprotein</keyword>
<dbReference type="InterPro" id="IPR027417">
    <property type="entry name" value="P-loop_NTPase"/>
</dbReference>
<evidence type="ECO:0000256" key="5">
    <source>
        <dbReference type="PROSITE-ProRule" id="PRU00169"/>
    </source>
</evidence>
<dbReference type="Gene3D" id="3.40.50.300">
    <property type="entry name" value="P-loop containing nucleotide triphosphate hydrolases"/>
    <property type="match status" value="1"/>
</dbReference>
<dbReference type="OrthoDB" id="9810703at2"/>
<dbReference type="InterPro" id="IPR058031">
    <property type="entry name" value="AAA_lid_NorR"/>
</dbReference>
<evidence type="ECO:0000259" key="6">
    <source>
        <dbReference type="PROSITE" id="PS50045"/>
    </source>
</evidence>
<name>F3ZRA5_9BACE</name>
<dbReference type="SMART" id="SM00448">
    <property type="entry name" value="REC"/>
    <property type="match status" value="1"/>
</dbReference>
<dbReference type="Pfam" id="PF00072">
    <property type="entry name" value="Response_reg"/>
    <property type="match status" value="1"/>
</dbReference>
<dbReference type="FunFam" id="3.40.50.300:FF:000006">
    <property type="entry name" value="DNA-binding transcriptional regulator NtrC"/>
    <property type="match status" value="1"/>
</dbReference>
<sequence length="456" mass="51272">MAKDGTIVVVDDNKNVLTALKLLLTNYFEKVVLLSSPNTLLHQIEEQQPHVILLDMNFSSGINSGNEGLFWLREVKKYNPNIPIVLFTAYADIDLAVKALKEGATDFVVKPWDNAKLLATLHSAKALNDSRKEVQQLKDRQQAFHTELNTEQSICWGESPAMVHLHNIITKVARTSANILITGENGTGKEVVARKIHNLSLRANNSLVTVDMGAIVETLFESELFGHTKGSFTDAKADRIGKFELADQGTLFLDEIGNLDVSMQAKLLSALQTRTVTRVGSNQPIPINIRLICATNTDLPLAVKEGAFREDLFYRINTIELRVPPLRERVEDIPLLAQFFLNRYAKKYHNRTMNICAEAIYKLQKYNWPGNVRELQHAIEKAVILSDKPSLEADDFILRMDTSHTQTSMDGLTLQDMEKKMIEQSLKVNEGNISAVASELGITRPTLYNKMKKYQL</sequence>
<keyword evidence="3" id="KW-0805">Transcription regulation</keyword>
<evidence type="ECO:0000313" key="9">
    <source>
        <dbReference type="Proteomes" id="UP000018439"/>
    </source>
</evidence>
<dbReference type="PRINTS" id="PR01590">
    <property type="entry name" value="HTHFIS"/>
</dbReference>
<dbReference type="STRING" id="679937.Bcop_1721"/>
<keyword evidence="1" id="KW-0547">Nucleotide-binding</keyword>
<dbReference type="InterPro" id="IPR002197">
    <property type="entry name" value="HTH_Fis"/>
</dbReference>
<dbReference type="Pfam" id="PF25601">
    <property type="entry name" value="AAA_lid_14"/>
    <property type="match status" value="1"/>
</dbReference>
<accession>F3ZRA5</accession>
<dbReference type="InterPro" id="IPR003593">
    <property type="entry name" value="AAA+_ATPase"/>
</dbReference>
<dbReference type="InterPro" id="IPR002078">
    <property type="entry name" value="Sigma_54_int"/>
</dbReference>
<feature type="domain" description="Sigma-54 factor interaction" evidence="6">
    <location>
        <begin position="155"/>
        <end position="384"/>
    </location>
</feature>
<dbReference type="InterPro" id="IPR001789">
    <property type="entry name" value="Sig_transdc_resp-reg_receiver"/>
</dbReference>
<evidence type="ECO:0000313" key="8">
    <source>
        <dbReference type="EMBL" id="EGJ71913.1"/>
    </source>
</evidence>
<dbReference type="eggNOG" id="COG2204">
    <property type="taxonomic scope" value="Bacteria"/>
</dbReference>
<dbReference type="Gene3D" id="1.10.8.60">
    <property type="match status" value="1"/>
</dbReference>
<keyword evidence="2" id="KW-0067">ATP-binding</keyword>
<dbReference type="InterPro" id="IPR009057">
    <property type="entry name" value="Homeodomain-like_sf"/>
</dbReference>
<evidence type="ECO:0000256" key="1">
    <source>
        <dbReference type="ARBA" id="ARBA00022741"/>
    </source>
</evidence>
<dbReference type="AlphaFoldDB" id="F3ZRA5"/>
<dbReference type="PANTHER" id="PTHR32071">
    <property type="entry name" value="TRANSCRIPTIONAL REGULATORY PROTEIN"/>
    <property type="match status" value="1"/>
</dbReference>
<dbReference type="GO" id="GO:0005524">
    <property type="term" value="F:ATP binding"/>
    <property type="evidence" value="ECO:0007669"/>
    <property type="project" value="UniProtKB-KW"/>
</dbReference>
<dbReference type="PANTHER" id="PTHR32071:SF113">
    <property type="entry name" value="ALGINATE BIOSYNTHESIS TRANSCRIPTIONAL REGULATORY PROTEIN ALGB"/>
    <property type="match status" value="1"/>
</dbReference>
<keyword evidence="4" id="KW-0804">Transcription</keyword>
<dbReference type="GO" id="GO:0006355">
    <property type="term" value="P:regulation of DNA-templated transcription"/>
    <property type="evidence" value="ECO:0007669"/>
    <property type="project" value="InterPro"/>
</dbReference>
<feature type="domain" description="Response regulatory" evidence="7">
    <location>
        <begin position="6"/>
        <end position="125"/>
    </location>
</feature>
<dbReference type="Pfam" id="PF02954">
    <property type="entry name" value="HTH_8"/>
    <property type="match status" value="1"/>
</dbReference>
<dbReference type="Gene3D" id="3.40.50.2300">
    <property type="match status" value="1"/>
</dbReference>
<dbReference type="PROSITE" id="PS50110">
    <property type="entry name" value="RESPONSE_REGULATORY"/>
    <property type="match status" value="1"/>
</dbReference>
<dbReference type="HOGENOM" id="CLU_000445_0_6_10"/>
<dbReference type="EMBL" id="CM001167">
    <property type="protein sequence ID" value="EGJ71913.1"/>
    <property type="molecule type" value="Genomic_DNA"/>
</dbReference>
<dbReference type="SMART" id="SM00382">
    <property type="entry name" value="AAA"/>
    <property type="match status" value="1"/>
</dbReference>
<feature type="modified residue" description="4-aspartylphosphate" evidence="5">
    <location>
        <position position="55"/>
    </location>
</feature>
<reference evidence="8 9" key="1">
    <citation type="journal article" date="2011" name="Stand. Genomic Sci.">
        <title>Non-contiguous finished genome sequence of Bacteroides coprosuis type strain (PC139).</title>
        <authorList>
            <person name="Land M."/>
            <person name="Held B."/>
            <person name="Gronow S."/>
            <person name="Abt B."/>
            <person name="Lucas S."/>
            <person name="Del Rio T.G."/>
            <person name="Nolan M."/>
            <person name="Tice H."/>
            <person name="Cheng J.F."/>
            <person name="Pitluck S."/>
            <person name="Liolios K."/>
            <person name="Pagani I."/>
            <person name="Ivanova N."/>
            <person name="Mavromatis K."/>
            <person name="Mikhailova N."/>
            <person name="Pati A."/>
            <person name="Tapia R."/>
            <person name="Han C."/>
            <person name="Goodwin L."/>
            <person name="Chen A."/>
            <person name="Palaniappan K."/>
            <person name="Hauser L."/>
            <person name="Brambilla E.M."/>
            <person name="Rohde M."/>
            <person name="Goker M."/>
            <person name="Detter J.C."/>
            <person name="Woyke T."/>
            <person name="Bristow J."/>
            <person name="Eisen J.A."/>
            <person name="Markowitz V."/>
            <person name="Hugenholtz P."/>
            <person name="Kyrpides N.C."/>
            <person name="Klenk H.P."/>
            <person name="Lapidus A."/>
        </authorList>
    </citation>
    <scope>NUCLEOTIDE SEQUENCE [LARGE SCALE GENOMIC DNA]</scope>
    <source>
        <strain evidence="8 9">DSM 18011</strain>
    </source>
</reference>
<keyword evidence="9" id="KW-1185">Reference proteome</keyword>
<dbReference type="GO" id="GO:0043565">
    <property type="term" value="F:sequence-specific DNA binding"/>
    <property type="evidence" value="ECO:0007669"/>
    <property type="project" value="InterPro"/>
</dbReference>
<dbReference type="InterPro" id="IPR011006">
    <property type="entry name" value="CheY-like_superfamily"/>
</dbReference>